<dbReference type="AlphaFoldDB" id="A0A383A918"/>
<protein>
    <submittedName>
        <fullName evidence="1">Uncharacterized protein</fullName>
    </submittedName>
</protein>
<gene>
    <name evidence="1" type="ORF">METZ01_LOCUS457220</name>
</gene>
<organism evidence="1">
    <name type="scientific">marine metagenome</name>
    <dbReference type="NCBI Taxonomy" id="408172"/>
    <lineage>
        <taxon>unclassified sequences</taxon>
        <taxon>metagenomes</taxon>
        <taxon>ecological metagenomes</taxon>
    </lineage>
</organism>
<reference evidence="1" key="1">
    <citation type="submission" date="2018-05" db="EMBL/GenBank/DDBJ databases">
        <authorList>
            <person name="Lanie J.A."/>
            <person name="Ng W.-L."/>
            <person name="Kazmierczak K.M."/>
            <person name="Andrzejewski T.M."/>
            <person name="Davidsen T.M."/>
            <person name="Wayne K.J."/>
            <person name="Tettelin H."/>
            <person name="Glass J.I."/>
            <person name="Rusch D."/>
            <person name="Podicherti R."/>
            <person name="Tsui H.-C.T."/>
            <person name="Winkler M.E."/>
        </authorList>
    </citation>
    <scope>NUCLEOTIDE SEQUENCE</scope>
</reference>
<dbReference type="EMBL" id="UINC01190284">
    <property type="protein sequence ID" value="SVE04366.1"/>
    <property type="molecule type" value="Genomic_DNA"/>
</dbReference>
<sequence length="49" mass="5355">MKLTLVVNFDSDLASRVHSITSSQRGKEPADKFLHLISAISFAVRPTGL</sequence>
<proteinExistence type="predicted"/>
<accession>A0A383A918</accession>
<name>A0A383A918_9ZZZZ</name>
<evidence type="ECO:0000313" key="1">
    <source>
        <dbReference type="EMBL" id="SVE04366.1"/>
    </source>
</evidence>
<feature type="non-terminal residue" evidence="1">
    <location>
        <position position="49"/>
    </location>
</feature>